<reference evidence="2" key="2">
    <citation type="submission" date="2015-07" db="EMBL/GenBank/DDBJ databases">
        <authorList>
            <person name="Noorani M."/>
        </authorList>
    </citation>
    <scope>NUCLEOTIDE SEQUENCE</scope>
    <source>
        <strain evidence="2">Yugu1</strain>
    </source>
</reference>
<organism evidence="2">
    <name type="scientific">Setaria italica</name>
    <name type="common">Foxtail millet</name>
    <name type="synonym">Panicum italicum</name>
    <dbReference type="NCBI Taxonomy" id="4555"/>
    <lineage>
        <taxon>Eukaryota</taxon>
        <taxon>Viridiplantae</taxon>
        <taxon>Streptophyta</taxon>
        <taxon>Embryophyta</taxon>
        <taxon>Tracheophyta</taxon>
        <taxon>Spermatophyta</taxon>
        <taxon>Magnoliopsida</taxon>
        <taxon>Liliopsida</taxon>
        <taxon>Poales</taxon>
        <taxon>Poaceae</taxon>
        <taxon>PACMAD clade</taxon>
        <taxon>Panicoideae</taxon>
        <taxon>Panicodae</taxon>
        <taxon>Paniceae</taxon>
        <taxon>Cenchrinae</taxon>
        <taxon>Setaria</taxon>
    </lineage>
</organism>
<accession>A0A368QI01</accession>
<evidence type="ECO:0000313" key="2">
    <source>
        <dbReference type="EMBL" id="RCV17522.1"/>
    </source>
</evidence>
<feature type="signal peptide" evidence="1">
    <location>
        <begin position="1"/>
        <end position="29"/>
    </location>
</feature>
<evidence type="ECO:0000256" key="1">
    <source>
        <dbReference type="SAM" id="SignalP"/>
    </source>
</evidence>
<reference evidence="2" key="1">
    <citation type="journal article" date="2012" name="Nat. Biotechnol.">
        <title>Reference genome sequence of the model plant Setaria.</title>
        <authorList>
            <person name="Bennetzen J.L."/>
            <person name="Schmutz J."/>
            <person name="Wang H."/>
            <person name="Percifield R."/>
            <person name="Hawkins J."/>
            <person name="Pontaroli A.C."/>
            <person name="Estep M."/>
            <person name="Feng L."/>
            <person name="Vaughn J.N."/>
            <person name="Grimwood J."/>
            <person name="Jenkins J."/>
            <person name="Barry K."/>
            <person name="Lindquist E."/>
            <person name="Hellsten U."/>
            <person name="Deshpande S."/>
            <person name="Wang X."/>
            <person name="Wu X."/>
            <person name="Mitros T."/>
            <person name="Triplett J."/>
            <person name="Yang X."/>
            <person name="Ye C.Y."/>
            <person name="Mauro-Herrera M."/>
            <person name="Wang L."/>
            <person name="Li P."/>
            <person name="Sharma M."/>
            <person name="Sharma R."/>
            <person name="Ronald P.C."/>
            <person name="Panaud O."/>
            <person name="Kellogg E.A."/>
            <person name="Brutnell T.P."/>
            <person name="Doust A.N."/>
            <person name="Tuskan G.A."/>
            <person name="Rokhsar D."/>
            <person name="Devos K.M."/>
        </authorList>
    </citation>
    <scope>NUCLEOTIDE SEQUENCE [LARGE SCALE GENOMIC DNA]</scope>
    <source>
        <strain evidence="2">Yugu1</strain>
    </source>
</reference>
<keyword evidence="1" id="KW-0732">Signal</keyword>
<sequence length="55" mass="6666">MKWYGLVMCMLTLPICFLLFLQIFKETQQEPLGTTYLSTNYWLILNLNFDRSARW</sequence>
<proteinExistence type="predicted"/>
<gene>
    <name evidence="2" type="ORF">SETIT_3G226200v2</name>
</gene>
<feature type="chain" id="PRO_5016769792" evidence="1">
    <location>
        <begin position="30"/>
        <end position="55"/>
    </location>
</feature>
<name>A0A368QI01_SETIT</name>
<protein>
    <submittedName>
        <fullName evidence="2">Uncharacterized protein</fullName>
    </submittedName>
</protein>
<dbReference type="EMBL" id="CM003530">
    <property type="protein sequence ID" value="RCV17522.1"/>
    <property type="molecule type" value="Genomic_DNA"/>
</dbReference>
<dbReference type="AlphaFoldDB" id="A0A368QI01"/>